<dbReference type="Proteomes" id="UP000194003">
    <property type="component" value="Unassembled WGS sequence"/>
</dbReference>
<feature type="repeat" description="TPR" evidence="3">
    <location>
        <begin position="158"/>
        <end position="191"/>
    </location>
</feature>
<dbReference type="PROSITE" id="PS50005">
    <property type="entry name" value="TPR"/>
    <property type="match status" value="4"/>
</dbReference>
<dbReference type="Gene3D" id="1.25.40.10">
    <property type="entry name" value="Tetratricopeptide repeat domain"/>
    <property type="match status" value="1"/>
</dbReference>
<feature type="repeat" description="TPR" evidence="3">
    <location>
        <begin position="55"/>
        <end position="88"/>
    </location>
</feature>
<dbReference type="OrthoDB" id="9804504at2"/>
<evidence type="ECO:0000313" key="5">
    <source>
        <dbReference type="EMBL" id="OSM04340.1"/>
    </source>
</evidence>
<feature type="domain" description="Sulfotransferase" evidence="4">
    <location>
        <begin position="222"/>
        <end position="450"/>
    </location>
</feature>
<dbReference type="Pfam" id="PF00685">
    <property type="entry name" value="Sulfotransfer_1"/>
    <property type="match status" value="1"/>
</dbReference>
<evidence type="ECO:0000256" key="3">
    <source>
        <dbReference type="PROSITE-ProRule" id="PRU00339"/>
    </source>
</evidence>
<dbReference type="RefSeq" id="WP_085442431.1">
    <property type="nucleotide sequence ID" value="NZ_LVJN01000019.1"/>
</dbReference>
<dbReference type="Gene3D" id="3.40.50.300">
    <property type="entry name" value="P-loop containing nucleotide triphosphate hydrolases"/>
    <property type="match status" value="1"/>
</dbReference>
<dbReference type="STRING" id="1434232.MAIT1_04232"/>
<dbReference type="Pfam" id="PF13181">
    <property type="entry name" value="TPR_8"/>
    <property type="match status" value="1"/>
</dbReference>
<feature type="repeat" description="TPR" evidence="3">
    <location>
        <begin position="21"/>
        <end position="54"/>
    </location>
</feature>
<evidence type="ECO:0000256" key="2">
    <source>
        <dbReference type="ARBA" id="ARBA00022679"/>
    </source>
</evidence>
<dbReference type="EMBL" id="LVJN01000019">
    <property type="protein sequence ID" value="OSM04340.1"/>
    <property type="molecule type" value="Genomic_DNA"/>
</dbReference>
<comment type="similarity">
    <text evidence="1">Belongs to the sulfotransferase 1 family.</text>
</comment>
<keyword evidence="3" id="KW-0802">TPR repeat</keyword>
<dbReference type="SUPFAM" id="SSF48452">
    <property type="entry name" value="TPR-like"/>
    <property type="match status" value="1"/>
</dbReference>
<comment type="caution">
    <text evidence="5">The sequence shown here is derived from an EMBL/GenBank/DDBJ whole genome shotgun (WGS) entry which is preliminary data.</text>
</comment>
<dbReference type="GO" id="GO:0008146">
    <property type="term" value="F:sulfotransferase activity"/>
    <property type="evidence" value="ECO:0007669"/>
    <property type="project" value="InterPro"/>
</dbReference>
<dbReference type="InterPro" id="IPR019734">
    <property type="entry name" value="TPR_rpt"/>
</dbReference>
<proteinExistence type="inferred from homology"/>
<dbReference type="InterPro" id="IPR000863">
    <property type="entry name" value="Sulfotransferase_dom"/>
</dbReference>
<organism evidence="5 6">
    <name type="scientific">Magnetofaba australis IT-1</name>
    <dbReference type="NCBI Taxonomy" id="1434232"/>
    <lineage>
        <taxon>Bacteria</taxon>
        <taxon>Pseudomonadati</taxon>
        <taxon>Pseudomonadota</taxon>
        <taxon>Magnetococcia</taxon>
        <taxon>Magnetococcales</taxon>
        <taxon>Magnetococcaceae</taxon>
        <taxon>Magnetofaba</taxon>
    </lineage>
</organism>
<feature type="repeat" description="TPR" evidence="3">
    <location>
        <begin position="124"/>
        <end position="157"/>
    </location>
</feature>
<dbReference type="InterPro" id="IPR011990">
    <property type="entry name" value="TPR-like_helical_dom_sf"/>
</dbReference>
<keyword evidence="2 5" id="KW-0808">Transferase</keyword>
<evidence type="ECO:0000313" key="6">
    <source>
        <dbReference type="Proteomes" id="UP000194003"/>
    </source>
</evidence>
<accession>A0A1Y2K4N5</accession>
<dbReference type="SUPFAM" id="SSF52540">
    <property type="entry name" value="P-loop containing nucleoside triphosphate hydrolases"/>
    <property type="match status" value="1"/>
</dbReference>
<name>A0A1Y2K4N5_9PROT</name>
<reference evidence="5 6" key="1">
    <citation type="journal article" date="2016" name="BMC Genomics">
        <title>Combined genomic and structural analyses of a cultured magnetotactic bacterium reveals its niche adaptation to a dynamic environment.</title>
        <authorList>
            <person name="Araujo A.C."/>
            <person name="Morillo V."/>
            <person name="Cypriano J."/>
            <person name="Teixeira L.C."/>
            <person name="Leao P."/>
            <person name="Lyra S."/>
            <person name="Almeida L.G."/>
            <person name="Bazylinski D.A."/>
            <person name="Vasconcellos A.T."/>
            <person name="Abreu F."/>
            <person name="Lins U."/>
        </authorList>
    </citation>
    <scope>NUCLEOTIDE SEQUENCE [LARGE SCALE GENOMIC DNA]</scope>
    <source>
        <strain evidence="5 6">IT-1</strain>
    </source>
</reference>
<evidence type="ECO:0000259" key="4">
    <source>
        <dbReference type="Pfam" id="PF00685"/>
    </source>
</evidence>
<dbReference type="Pfam" id="PF13432">
    <property type="entry name" value="TPR_16"/>
    <property type="match status" value="1"/>
</dbReference>
<dbReference type="PANTHER" id="PTHR11783">
    <property type="entry name" value="SULFOTRANSFERASE SULT"/>
    <property type="match status" value="1"/>
</dbReference>
<evidence type="ECO:0000256" key="1">
    <source>
        <dbReference type="ARBA" id="ARBA00005771"/>
    </source>
</evidence>
<sequence length="466" mass="52790">MTMHPAADQKEPGMDTENSAITQLLVQAMKAQRAGQIQQAVNAYQQALNIDPNNFLTLRMFGILAMQNSYHNEALELFARARNVNPNEPDIYLFIGQTLAAMPYRHDDALTAFENALSLNPMLPRVHFQIAQMRMREGEFQLAVDSLNAELSVAPDDPDTLYCLGTLLKRHGRFAEASPYVRKALAADPTLMEWGVFPPAHYAANDEGANQALPSGKQTPFLCVSYPKCGSHLLSDVIQKLSGKSFHWPDKYPSNNLPVDALMQTPEETFMMGHWFAHEQLAESLRQSGTRVVMQYRDPRDQLVSYYFYQTQIEKDLDTPLTALLRGFSKEDALQQLIAGVVGPDLMMQSQTIEMYRWIEQWLKAGVPVQAVSYESLVLNKEETVRDIARFLGIAPDAELLTQIQRDTAFEQPSATMSANKVANNFKRKGQPGDWKNHFSERNKDLFKRVAGDFLIQLGYEKDYDW</sequence>
<protein>
    <submittedName>
        <fullName evidence="5">Putative Sulfotransferase family cytosolic 2B member 1</fullName>
    </submittedName>
</protein>
<keyword evidence="6" id="KW-1185">Reference proteome</keyword>
<dbReference type="InterPro" id="IPR027417">
    <property type="entry name" value="P-loop_NTPase"/>
</dbReference>
<gene>
    <name evidence="5" type="ORF">MAIT1_04232</name>
</gene>
<dbReference type="AlphaFoldDB" id="A0A1Y2K4N5"/>
<dbReference type="SMART" id="SM00028">
    <property type="entry name" value="TPR"/>
    <property type="match status" value="5"/>
</dbReference>